<name>A0A120I958_9LACT</name>
<dbReference type="EMBL" id="PKGY01000004">
    <property type="protein sequence ID" value="PKZ21154.1"/>
    <property type="molecule type" value="Genomic_DNA"/>
</dbReference>
<dbReference type="PROSITE" id="PS51257">
    <property type="entry name" value="PROKAR_LIPOPROTEIN"/>
    <property type="match status" value="1"/>
</dbReference>
<dbReference type="Pfam" id="PF03413">
    <property type="entry name" value="PepSY"/>
    <property type="match status" value="1"/>
</dbReference>
<gene>
    <name evidence="4" type="ORF">AWM72_03555</name>
    <name evidence="5" type="ORF">CYJ28_08175</name>
</gene>
<dbReference type="GeneID" id="92903146"/>
<keyword evidence="2" id="KW-0732">Signal</keyword>
<dbReference type="InterPro" id="IPR025711">
    <property type="entry name" value="PepSY"/>
</dbReference>
<reference evidence="5 7" key="3">
    <citation type="submission" date="2017-12" db="EMBL/GenBank/DDBJ databases">
        <title>Phylogenetic diversity of female urinary microbiome.</title>
        <authorList>
            <person name="Thomas-White K."/>
            <person name="Wolfe A.J."/>
        </authorList>
    </citation>
    <scope>NUCLEOTIDE SEQUENCE [LARGE SCALE GENOMIC DNA]</scope>
    <source>
        <strain evidence="5 7">UMB0139</strain>
    </source>
</reference>
<sequence length="249" mass="27880">MKKWIKRTSTVLLASTFLVACQAQPSEEAKRVDPLTQTETSQDSQDQGQESQSSSASKESNKSSRNEASQNDQEDKGDRDDREESSRRTSSESSRSQSDRRGAKVDVARISEDLEEAVASFEDQFPSAELTSIEVEAEGDSRFEIEGEDDDKDYSLTLADDLAIVEKKEEVGSANDPKDRFQLDQVISLEEATEIALKEARADQATQWELERDSDGKFYWKVDLRDGRQSKGEVKIDAESGEVVAYDQD</sequence>
<dbReference type="Proteomes" id="UP000069912">
    <property type="component" value="Chromosome"/>
</dbReference>
<feature type="compositionally biased region" description="Basic and acidic residues" evidence="1">
    <location>
        <begin position="73"/>
        <end position="90"/>
    </location>
</feature>
<evidence type="ECO:0000256" key="1">
    <source>
        <dbReference type="SAM" id="MobiDB-lite"/>
    </source>
</evidence>
<dbReference type="KEGG" id="asan:AWM72_03555"/>
<feature type="compositionally biased region" description="Low complexity" evidence="1">
    <location>
        <begin position="37"/>
        <end position="58"/>
    </location>
</feature>
<reference evidence="4 6" key="1">
    <citation type="journal article" date="2016" name="Genome Announc.">
        <title>Complete Genome Sequences of Aerococcus christensenii CCUG 28831T, Aerococcus sanguinicola CCUG 43001T, Aerococcus urinae CCUG 36881T, Aerococcus urinaeequi CCUG 28094T, Aerococcus urinaehominis CCUG 42038 BT, and Aerococcus viridans CCUG 4311T.</title>
        <authorList>
            <person name="Carkaci D."/>
            <person name="Dargis R."/>
            <person name="Nielsen X.C."/>
            <person name="Skovgaard O."/>
            <person name="Fuursted K."/>
            <person name="Christensen J.J."/>
        </authorList>
    </citation>
    <scope>NUCLEOTIDE SEQUENCE [LARGE SCALE GENOMIC DNA]</scope>
    <source>
        <strain evidence="4 6">CCUG43001</strain>
    </source>
</reference>
<evidence type="ECO:0000313" key="7">
    <source>
        <dbReference type="Proteomes" id="UP000234239"/>
    </source>
</evidence>
<dbReference type="Gene3D" id="3.10.450.40">
    <property type="match status" value="2"/>
</dbReference>
<evidence type="ECO:0000256" key="2">
    <source>
        <dbReference type="SAM" id="SignalP"/>
    </source>
</evidence>
<feature type="chain" id="PRO_5038211530" description="PepSY domain-containing protein" evidence="2">
    <location>
        <begin position="24"/>
        <end position="249"/>
    </location>
</feature>
<feature type="region of interest" description="Disordered" evidence="1">
    <location>
        <begin position="120"/>
        <end position="154"/>
    </location>
</feature>
<protein>
    <recommendedName>
        <fullName evidence="3">PepSY domain-containing protein</fullName>
    </recommendedName>
</protein>
<dbReference type="EMBL" id="CP014160">
    <property type="protein sequence ID" value="AMB93895.1"/>
    <property type="molecule type" value="Genomic_DNA"/>
</dbReference>
<evidence type="ECO:0000313" key="4">
    <source>
        <dbReference type="EMBL" id="AMB93895.1"/>
    </source>
</evidence>
<reference evidence="6" key="2">
    <citation type="submission" date="2016-01" db="EMBL/GenBank/DDBJ databases">
        <title>Six Aerococcus type strain genome sequencing and assembly using PacBio and Illumina Hiseq.</title>
        <authorList>
            <person name="Carkaci D."/>
            <person name="Dargis R."/>
            <person name="Nielsen X.C."/>
            <person name="Skovgaard O."/>
            <person name="Fuursted K."/>
            <person name="Christensen J.J."/>
        </authorList>
    </citation>
    <scope>NUCLEOTIDE SEQUENCE [LARGE SCALE GENOMIC DNA]</scope>
    <source>
        <strain evidence="6">CCUG43001</strain>
    </source>
</reference>
<dbReference type="RefSeq" id="WP_067973251.1">
    <property type="nucleotide sequence ID" value="NZ_CAJHKM010000005.1"/>
</dbReference>
<feature type="compositionally biased region" description="Basic and acidic residues" evidence="1">
    <location>
        <begin position="97"/>
        <end position="108"/>
    </location>
</feature>
<evidence type="ECO:0000313" key="5">
    <source>
        <dbReference type="EMBL" id="PKZ21154.1"/>
    </source>
</evidence>
<feature type="signal peptide" evidence="2">
    <location>
        <begin position="1"/>
        <end position="23"/>
    </location>
</feature>
<accession>A0A120I958</accession>
<evidence type="ECO:0000259" key="3">
    <source>
        <dbReference type="Pfam" id="PF03413"/>
    </source>
</evidence>
<dbReference type="Proteomes" id="UP000234239">
    <property type="component" value="Unassembled WGS sequence"/>
</dbReference>
<evidence type="ECO:0000313" key="6">
    <source>
        <dbReference type="Proteomes" id="UP000069912"/>
    </source>
</evidence>
<organism evidence="4 6">
    <name type="scientific">Aerococcus sanguinicola</name>
    <dbReference type="NCBI Taxonomy" id="119206"/>
    <lineage>
        <taxon>Bacteria</taxon>
        <taxon>Bacillati</taxon>
        <taxon>Bacillota</taxon>
        <taxon>Bacilli</taxon>
        <taxon>Lactobacillales</taxon>
        <taxon>Aerococcaceae</taxon>
        <taxon>Aerococcus</taxon>
    </lineage>
</organism>
<proteinExistence type="predicted"/>
<dbReference type="OrthoDB" id="2136643at2"/>
<feature type="domain" description="PepSY" evidence="3">
    <location>
        <begin position="187"/>
        <end position="245"/>
    </location>
</feature>
<dbReference type="AlphaFoldDB" id="A0A120I958"/>
<keyword evidence="6" id="KW-1185">Reference proteome</keyword>
<feature type="region of interest" description="Disordered" evidence="1">
    <location>
        <begin position="21"/>
        <end position="108"/>
    </location>
</feature>